<reference evidence="2" key="1">
    <citation type="submission" date="2016-11" db="EMBL/GenBank/DDBJ databases">
        <authorList>
            <person name="Varghese N."/>
            <person name="Submissions S."/>
        </authorList>
    </citation>
    <scope>NUCLEOTIDE SEQUENCE [LARGE SCALE GENOMIC DNA]</scope>
    <source>
        <strain evidence="2">DSM 21264</strain>
    </source>
</reference>
<protein>
    <submittedName>
        <fullName evidence="1">Uncharacterized protein</fullName>
    </submittedName>
</protein>
<evidence type="ECO:0000313" key="2">
    <source>
        <dbReference type="Proteomes" id="UP000184159"/>
    </source>
</evidence>
<dbReference type="AlphaFoldDB" id="A0A1M4UPH9"/>
<sequence length="47" mass="5476">MNVLTTHLLSFRLTDTELVKTEESPTSDKFYFDTQFQRSSEGAWSCQ</sequence>
<organism evidence="1 2">
    <name type="scientific">Vibrio gazogenes DSM 21264 = NBRC 103151</name>
    <dbReference type="NCBI Taxonomy" id="1123492"/>
    <lineage>
        <taxon>Bacteria</taxon>
        <taxon>Pseudomonadati</taxon>
        <taxon>Pseudomonadota</taxon>
        <taxon>Gammaproteobacteria</taxon>
        <taxon>Vibrionales</taxon>
        <taxon>Vibrionaceae</taxon>
        <taxon>Vibrio</taxon>
    </lineage>
</organism>
<dbReference type="EMBL" id="FQUH01000002">
    <property type="protein sequence ID" value="SHE58682.1"/>
    <property type="molecule type" value="Genomic_DNA"/>
</dbReference>
<keyword evidence="2" id="KW-1185">Reference proteome</keyword>
<proteinExistence type="predicted"/>
<accession>A0A1M4UPH9</accession>
<dbReference type="Proteomes" id="UP000184159">
    <property type="component" value="Unassembled WGS sequence"/>
</dbReference>
<gene>
    <name evidence="1" type="ORF">SAMN02745781_00526</name>
</gene>
<evidence type="ECO:0000313" key="1">
    <source>
        <dbReference type="EMBL" id="SHE58682.1"/>
    </source>
</evidence>
<name>A0A1M4UPH9_VIBGA</name>